<reference evidence="1 2" key="1">
    <citation type="submission" date="2019-08" db="EMBL/GenBank/DDBJ databases">
        <title>Whole genome of Aphis craccivora.</title>
        <authorList>
            <person name="Voronova N.V."/>
            <person name="Shulinski R.S."/>
            <person name="Bandarenka Y.V."/>
            <person name="Zhorov D.G."/>
            <person name="Warner D."/>
        </authorList>
    </citation>
    <scope>NUCLEOTIDE SEQUENCE [LARGE SCALE GENOMIC DNA]</scope>
    <source>
        <strain evidence="1">180601</strain>
        <tissue evidence="1">Whole Body</tissue>
    </source>
</reference>
<dbReference type="Proteomes" id="UP000478052">
    <property type="component" value="Unassembled WGS sequence"/>
</dbReference>
<evidence type="ECO:0000313" key="2">
    <source>
        <dbReference type="Proteomes" id="UP000478052"/>
    </source>
</evidence>
<comment type="caution">
    <text evidence="1">The sequence shown here is derived from an EMBL/GenBank/DDBJ whole genome shotgun (WGS) entry which is preliminary data.</text>
</comment>
<name>A0A6G0ZG85_APHCR</name>
<keyword evidence="1" id="KW-0808">Transferase</keyword>
<accession>A0A6G0ZG85</accession>
<dbReference type="GO" id="GO:0003964">
    <property type="term" value="F:RNA-directed DNA polymerase activity"/>
    <property type="evidence" value="ECO:0007669"/>
    <property type="project" value="UniProtKB-KW"/>
</dbReference>
<protein>
    <submittedName>
        <fullName evidence="1">Putative RNA-directed DNA polymerase</fullName>
    </submittedName>
</protein>
<organism evidence="1 2">
    <name type="scientific">Aphis craccivora</name>
    <name type="common">Cowpea aphid</name>
    <dbReference type="NCBI Taxonomy" id="307492"/>
    <lineage>
        <taxon>Eukaryota</taxon>
        <taxon>Metazoa</taxon>
        <taxon>Ecdysozoa</taxon>
        <taxon>Arthropoda</taxon>
        <taxon>Hexapoda</taxon>
        <taxon>Insecta</taxon>
        <taxon>Pterygota</taxon>
        <taxon>Neoptera</taxon>
        <taxon>Paraneoptera</taxon>
        <taxon>Hemiptera</taxon>
        <taxon>Sternorrhyncha</taxon>
        <taxon>Aphidomorpha</taxon>
        <taxon>Aphidoidea</taxon>
        <taxon>Aphididae</taxon>
        <taxon>Aphidini</taxon>
        <taxon>Aphis</taxon>
        <taxon>Aphis</taxon>
    </lineage>
</organism>
<dbReference type="EMBL" id="VUJU01000497">
    <property type="protein sequence ID" value="KAF0770020.1"/>
    <property type="molecule type" value="Genomic_DNA"/>
</dbReference>
<sequence>MFIPILSYNIQIWGPAKPSNIHPIKDFQNVSLNVITGIDPMLVISSKSPPWLHHCRMLFRGKTYLDHHRRFDPKVGAICLLRNTRREMSQMINDHRQLDHFSKPCALILYQQRLKTISTSAKQMIPIFSMISGRHKGILGFIFELHT</sequence>
<keyword evidence="2" id="KW-1185">Reference proteome</keyword>
<proteinExistence type="predicted"/>
<keyword evidence="1" id="KW-0695">RNA-directed DNA polymerase</keyword>
<dbReference type="AlphaFoldDB" id="A0A6G0ZG85"/>
<evidence type="ECO:0000313" key="1">
    <source>
        <dbReference type="EMBL" id="KAF0770020.1"/>
    </source>
</evidence>
<keyword evidence="1" id="KW-0548">Nucleotidyltransferase</keyword>
<gene>
    <name evidence="1" type="ORF">FWK35_00029110</name>
</gene>